<feature type="transmembrane region" description="Helical" evidence="1">
    <location>
        <begin position="76"/>
        <end position="102"/>
    </location>
</feature>
<sequence>MELFLTNIISFPVAVYTLLMIIVMFYWLLALIGAVDIELFDIDIDFDMDVETELDAPGLGGVAGIMSKLGLTGVPVTVVISILVAFSWLICYLLTSLVLPLIPWNWASTVLGIVALVGSFLLAIPATALLVNPMKGMFVNHDAVQKSSLIGRECLVRTGKVTSTFGQAELEDGGAGMLFDVRADEAYGIQKGDVVILVSYNIEDDSYQVTKAGQA</sequence>
<feature type="transmembrane region" description="Helical" evidence="1">
    <location>
        <begin position="13"/>
        <end position="35"/>
    </location>
</feature>
<gene>
    <name evidence="2" type="ORF">ACFODZ_16625</name>
</gene>
<comment type="caution">
    <text evidence="2">The sequence shown here is derived from an EMBL/GenBank/DDBJ whole genome shotgun (WGS) entry which is preliminary data.</text>
</comment>
<proteinExistence type="predicted"/>
<feature type="transmembrane region" description="Helical" evidence="1">
    <location>
        <begin position="108"/>
        <end position="131"/>
    </location>
</feature>
<dbReference type="Proteomes" id="UP001595533">
    <property type="component" value="Unassembled WGS sequence"/>
</dbReference>
<keyword evidence="1" id="KW-1133">Transmembrane helix</keyword>
<dbReference type="RefSeq" id="WP_077412771.1">
    <property type="nucleotide sequence ID" value="NZ_JBHRTS010000011.1"/>
</dbReference>
<protein>
    <submittedName>
        <fullName evidence="2">OB-fold-containig protein</fullName>
    </submittedName>
</protein>
<accession>A0ABV7JGQ8</accession>
<keyword evidence="3" id="KW-1185">Reference proteome</keyword>
<keyword evidence="1" id="KW-0812">Transmembrane</keyword>
<evidence type="ECO:0000313" key="2">
    <source>
        <dbReference type="EMBL" id="MFC3195881.1"/>
    </source>
</evidence>
<reference evidence="3" key="1">
    <citation type="journal article" date="2019" name="Int. J. Syst. Evol. Microbiol.">
        <title>The Global Catalogue of Microorganisms (GCM) 10K type strain sequencing project: providing services to taxonomists for standard genome sequencing and annotation.</title>
        <authorList>
            <consortium name="The Broad Institute Genomics Platform"/>
            <consortium name="The Broad Institute Genome Sequencing Center for Infectious Disease"/>
            <person name="Wu L."/>
            <person name="Ma J."/>
        </authorList>
    </citation>
    <scope>NUCLEOTIDE SEQUENCE [LARGE SCALE GENOMIC DNA]</scope>
    <source>
        <strain evidence="3">KCTC 42953</strain>
    </source>
</reference>
<keyword evidence="1" id="KW-0472">Membrane</keyword>
<evidence type="ECO:0000256" key="1">
    <source>
        <dbReference type="SAM" id="Phobius"/>
    </source>
</evidence>
<dbReference type="EMBL" id="JBHRTS010000011">
    <property type="protein sequence ID" value="MFC3195881.1"/>
    <property type="molecule type" value="Genomic_DNA"/>
</dbReference>
<evidence type="ECO:0000313" key="3">
    <source>
        <dbReference type="Proteomes" id="UP001595533"/>
    </source>
</evidence>
<organism evidence="2 3">
    <name type="scientific">Marinicella sediminis</name>
    <dbReference type="NCBI Taxonomy" id="1792834"/>
    <lineage>
        <taxon>Bacteria</taxon>
        <taxon>Pseudomonadati</taxon>
        <taxon>Pseudomonadota</taxon>
        <taxon>Gammaproteobacteria</taxon>
        <taxon>Lysobacterales</taxon>
        <taxon>Marinicellaceae</taxon>
        <taxon>Marinicella</taxon>
    </lineage>
</organism>
<name>A0ABV7JGQ8_9GAMM</name>